<comment type="caution">
    <text evidence="2">The sequence shown here is derived from an EMBL/GenBank/DDBJ whole genome shotgun (WGS) entry which is preliminary data.</text>
</comment>
<proteinExistence type="predicted"/>
<feature type="region of interest" description="Disordered" evidence="1">
    <location>
        <begin position="1"/>
        <end position="42"/>
    </location>
</feature>
<gene>
    <name evidence="2" type="ORF">M569_11374</name>
</gene>
<sequence>ASGEWLLLQSKGKTKSQKDGNNAGSGKDKGVKDSLFSDFPTESDRKDKFKMVINKSKKDASDTQPEVSQSEFTVDAAAAAAILEAATRGVKSSVIARSSPTDHVFSMNGGRRAEATEG</sequence>
<evidence type="ECO:0000313" key="3">
    <source>
        <dbReference type="Proteomes" id="UP000015453"/>
    </source>
</evidence>
<dbReference type="OrthoDB" id="5836667at2759"/>
<feature type="non-terminal residue" evidence="2">
    <location>
        <position position="1"/>
    </location>
</feature>
<organism evidence="2 3">
    <name type="scientific">Genlisea aurea</name>
    <dbReference type="NCBI Taxonomy" id="192259"/>
    <lineage>
        <taxon>Eukaryota</taxon>
        <taxon>Viridiplantae</taxon>
        <taxon>Streptophyta</taxon>
        <taxon>Embryophyta</taxon>
        <taxon>Tracheophyta</taxon>
        <taxon>Spermatophyta</taxon>
        <taxon>Magnoliopsida</taxon>
        <taxon>eudicotyledons</taxon>
        <taxon>Gunneridae</taxon>
        <taxon>Pentapetalae</taxon>
        <taxon>asterids</taxon>
        <taxon>lamiids</taxon>
        <taxon>Lamiales</taxon>
        <taxon>Lentibulariaceae</taxon>
        <taxon>Genlisea</taxon>
    </lineage>
</organism>
<evidence type="ECO:0000313" key="2">
    <source>
        <dbReference type="EMBL" id="EPS63411.1"/>
    </source>
</evidence>
<protein>
    <submittedName>
        <fullName evidence="2">Uncharacterized protein</fullName>
    </submittedName>
</protein>
<dbReference type="EMBL" id="AUSU01005502">
    <property type="protein sequence ID" value="EPS63411.1"/>
    <property type="molecule type" value="Genomic_DNA"/>
</dbReference>
<name>S8CFY3_9LAMI</name>
<evidence type="ECO:0000256" key="1">
    <source>
        <dbReference type="SAM" id="MobiDB-lite"/>
    </source>
</evidence>
<reference evidence="2 3" key="1">
    <citation type="journal article" date="2013" name="BMC Genomics">
        <title>The miniature genome of a carnivorous plant Genlisea aurea contains a low number of genes and short non-coding sequences.</title>
        <authorList>
            <person name="Leushkin E.V."/>
            <person name="Sutormin R.A."/>
            <person name="Nabieva E.R."/>
            <person name="Penin A.A."/>
            <person name="Kondrashov A.S."/>
            <person name="Logacheva M.D."/>
        </authorList>
    </citation>
    <scope>NUCLEOTIDE SEQUENCE [LARGE SCALE GENOMIC DNA]</scope>
</reference>
<dbReference type="Proteomes" id="UP000015453">
    <property type="component" value="Unassembled WGS sequence"/>
</dbReference>
<accession>S8CFY3</accession>
<keyword evidence="3" id="KW-1185">Reference proteome</keyword>
<dbReference type="AlphaFoldDB" id="S8CFY3"/>